<evidence type="ECO:0000313" key="8">
    <source>
        <dbReference type="EMBL" id="VWB19894.1"/>
    </source>
</evidence>
<feature type="transmembrane region" description="Helical" evidence="6">
    <location>
        <begin position="156"/>
        <end position="177"/>
    </location>
</feature>
<keyword evidence="2" id="KW-0813">Transport</keyword>
<dbReference type="Proteomes" id="UP000494172">
    <property type="component" value="Unassembled WGS sequence"/>
</dbReference>
<evidence type="ECO:0000313" key="11">
    <source>
        <dbReference type="Proteomes" id="UP001448498"/>
    </source>
</evidence>
<dbReference type="EMBL" id="CABVPX010000002">
    <property type="protein sequence ID" value="VWB19894.1"/>
    <property type="molecule type" value="Genomic_DNA"/>
</dbReference>
<evidence type="ECO:0000256" key="4">
    <source>
        <dbReference type="ARBA" id="ARBA00022989"/>
    </source>
</evidence>
<sequence length="423" mass="43880">MDGSSSVRTLTMKTSKLAIASLFLTIFVDAAGIGIVFPALTPMLLNNETGLFAASVSEATRYQIYGIVLALYPLAMFAASPLLGDMSDRYGRKRVLLLCLGGNALGMLGTAAGVYAGSLWWVLIGRAICGLTAASLPVAQAAVIDISAPDRKAGNLSMITAANGVGFAIGPVIGGAFSGAGGGAFGLALPFVIGAALAALTLAFVTAFFSDRRVHDGAARARRTGAWRRILANAASPALRPPLIILAVFLTGYYIFFNYMSAFSLLRYGFDAFWEAMLLSFYSACFAVSLMFIIPALAKAFSPKQNLMGSLMAQPVLIALVVMVDAPASLWAAVPLLALAVSNSYVTLLSIASNRAAADDQGQVLGVVSSINALAWGVAPIVTSLLQPHSIVLPVAASALVLVAACALGGRFCNQAVELEVSR</sequence>
<evidence type="ECO:0000256" key="1">
    <source>
        <dbReference type="ARBA" id="ARBA00004141"/>
    </source>
</evidence>
<dbReference type="GO" id="GO:0022857">
    <property type="term" value="F:transmembrane transporter activity"/>
    <property type="evidence" value="ECO:0007669"/>
    <property type="project" value="InterPro"/>
</dbReference>
<evidence type="ECO:0000259" key="7">
    <source>
        <dbReference type="PROSITE" id="PS50850"/>
    </source>
</evidence>
<keyword evidence="3 6" id="KW-0812">Transmembrane</keyword>
<dbReference type="AlphaFoldDB" id="A0A9Q9SE25"/>
<organism evidence="8 10">
    <name type="scientific">Burkholderia arboris</name>
    <dbReference type="NCBI Taxonomy" id="488730"/>
    <lineage>
        <taxon>Bacteria</taxon>
        <taxon>Pseudomonadati</taxon>
        <taxon>Pseudomonadota</taxon>
        <taxon>Betaproteobacteria</taxon>
        <taxon>Burkholderiales</taxon>
        <taxon>Burkholderiaceae</taxon>
        <taxon>Burkholderia</taxon>
        <taxon>Burkholderia cepacia complex</taxon>
    </lineage>
</organism>
<dbReference type="GO" id="GO:0016020">
    <property type="term" value="C:membrane"/>
    <property type="evidence" value="ECO:0007669"/>
    <property type="project" value="UniProtKB-SubCell"/>
</dbReference>
<dbReference type="Pfam" id="PF07690">
    <property type="entry name" value="MFS_1"/>
    <property type="match status" value="1"/>
</dbReference>
<reference evidence="9 11" key="2">
    <citation type="submission" date="2022-10" db="EMBL/GenBank/DDBJ databases">
        <title>Genomic of Burkholderia cepacia PN-1.</title>
        <authorList>
            <person name="Yang Y."/>
            <person name="Guan H."/>
            <person name="Huang J."/>
        </authorList>
    </citation>
    <scope>NUCLEOTIDE SEQUENCE [LARGE SCALE GENOMIC DNA]</scope>
    <source>
        <strain evidence="9 11">PN-1</strain>
    </source>
</reference>
<keyword evidence="5 6" id="KW-0472">Membrane</keyword>
<dbReference type="PANTHER" id="PTHR23504">
    <property type="entry name" value="MAJOR FACILITATOR SUPERFAMILY DOMAIN-CONTAINING PROTEIN 10"/>
    <property type="match status" value="1"/>
</dbReference>
<dbReference type="Proteomes" id="UP001448498">
    <property type="component" value="Chromosome 1"/>
</dbReference>
<proteinExistence type="predicted"/>
<feature type="transmembrane region" description="Helical" evidence="6">
    <location>
        <begin position="330"/>
        <end position="352"/>
    </location>
</feature>
<feature type="transmembrane region" description="Helical" evidence="6">
    <location>
        <begin position="306"/>
        <end position="324"/>
    </location>
</feature>
<feature type="transmembrane region" description="Helical" evidence="6">
    <location>
        <begin position="62"/>
        <end position="83"/>
    </location>
</feature>
<feature type="transmembrane region" description="Helical" evidence="6">
    <location>
        <begin position="391"/>
        <end position="413"/>
    </location>
</feature>
<evidence type="ECO:0000256" key="3">
    <source>
        <dbReference type="ARBA" id="ARBA00022692"/>
    </source>
</evidence>
<dbReference type="Gene3D" id="1.20.1250.20">
    <property type="entry name" value="MFS general substrate transporter like domains"/>
    <property type="match status" value="1"/>
</dbReference>
<feature type="transmembrane region" description="Helical" evidence="6">
    <location>
        <begin position="183"/>
        <end position="209"/>
    </location>
</feature>
<keyword evidence="4 6" id="KW-1133">Transmembrane helix</keyword>
<dbReference type="EMBL" id="CP109821">
    <property type="protein sequence ID" value="XAE46521.1"/>
    <property type="molecule type" value="Genomic_DNA"/>
</dbReference>
<name>A0A9Q9SE25_9BURK</name>
<protein>
    <submittedName>
        <fullName evidence="9">MFS transporter</fullName>
    </submittedName>
    <submittedName>
        <fullName evidence="8">Major facilitator superfamily protein</fullName>
    </submittedName>
</protein>
<gene>
    <name evidence="8" type="ORF">BAR24066_00771</name>
    <name evidence="9" type="ORF">OHZ10_09080</name>
</gene>
<dbReference type="InterPro" id="IPR020846">
    <property type="entry name" value="MFS_dom"/>
</dbReference>
<comment type="subcellular location">
    <subcellularLocation>
        <location evidence="1">Membrane</location>
        <topology evidence="1">Multi-pass membrane protein</topology>
    </subcellularLocation>
</comment>
<reference evidence="8 10" key="1">
    <citation type="submission" date="2019-09" db="EMBL/GenBank/DDBJ databases">
        <authorList>
            <person name="Depoorter E."/>
        </authorList>
    </citation>
    <scope>NUCLEOTIDE SEQUENCE [LARGE SCALE GENOMIC DNA]</scope>
    <source>
        <strain evidence="8">LMG 24066</strain>
    </source>
</reference>
<evidence type="ECO:0000313" key="10">
    <source>
        <dbReference type="Proteomes" id="UP000494172"/>
    </source>
</evidence>
<evidence type="ECO:0000256" key="5">
    <source>
        <dbReference type="ARBA" id="ARBA00023136"/>
    </source>
</evidence>
<evidence type="ECO:0000256" key="6">
    <source>
        <dbReference type="SAM" id="Phobius"/>
    </source>
</evidence>
<evidence type="ECO:0000256" key="2">
    <source>
        <dbReference type="ARBA" id="ARBA00022448"/>
    </source>
</evidence>
<dbReference type="PROSITE" id="PS50850">
    <property type="entry name" value="MFS"/>
    <property type="match status" value="1"/>
</dbReference>
<dbReference type="InterPro" id="IPR036259">
    <property type="entry name" value="MFS_trans_sf"/>
</dbReference>
<feature type="transmembrane region" description="Helical" evidence="6">
    <location>
        <begin position="95"/>
        <end position="117"/>
    </location>
</feature>
<dbReference type="SUPFAM" id="SSF103473">
    <property type="entry name" value="MFS general substrate transporter"/>
    <property type="match status" value="1"/>
</dbReference>
<accession>A0A9Q9SE25</accession>
<dbReference type="RefSeq" id="WP_059234137.1">
    <property type="nucleotide sequence ID" value="NZ_CABVPX010000002.1"/>
</dbReference>
<feature type="domain" description="Major facilitator superfamily (MFS) profile" evidence="7">
    <location>
        <begin position="18"/>
        <end position="422"/>
    </location>
</feature>
<feature type="transmembrane region" description="Helical" evidence="6">
    <location>
        <begin position="230"/>
        <end position="256"/>
    </location>
</feature>
<feature type="transmembrane region" description="Helical" evidence="6">
    <location>
        <begin position="123"/>
        <end position="144"/>
    </location>
</feature>
<feature type="transmembrane region" description="Helical" evidence="6">
    <location>
        <begin position="276"/>
        <end position="294"/>
    </location>
</feature>
<keyword evidence="11" id="KW-1185">Reference proteome</keyword>
<feature type="transmembrane region" description="Helical" evidence="6">
    <location>
        <begin position="364"/>
        <end position="385"/>
    </location>
</feature>
<dbReference type="InterPro" id="IPR011701">
    <property type="entry name" value="MFS"/>
</dbReference>
<evidence type="ECO:0000313" key="9">
    <source>
        <dbReference type="EMBL" id="XAE46521.1"/>
    </source>
</evidence>
<dbReference type="PANTHER" id="PTHR23504:SF15">
    <property type="entry name" value="MAJOR FACILITATOR SUPERFAMILY (MFS) PROFILE DOMAIN-CONTAINING PROTEIN"/>
    <property type="match status" value="1"/>
</dbReference>